<feature type="transmembrane region" description="Helical" evidence="5">
    <location>
        <begin position="148"/>
        <end position="165"/>
    </location>
</feature>
<name>A0A443S463_9ACAR</name>
<dbReference type="PANTHER" id="PTHR11785">
    <property type="entry name" value="AMINO ACID TRANSPORTER"/>
    <property type="match status" value="1"/>
</dbReference>
<dbReference type="GO" id="GO:0016020">
    <property type="term" value="C:membrane"/>
    <property type="evidence" value="ECO:0007669"/>
    <property type="project" value="UniProtKB-SubCell"/>
</dbReference>
<keyword evidence="3 5" id="KW-1133">Transmembrane helix</keyword>
<dbReference type="InterPro" id="IPR002293">
    <property type="entry name" value="AA/rel_permease1"/>
</dbReference>
<feature type="transmembrane region" description="Helical" evidence="5">
    <location>
        <begin position="177"/>
        <end position="196"/>
    </location>
</feature>
<evidence type="ECO:0000256" key="3">
    <source>
        <dbReference type="ARBA" id="ARBA00022989"/>
    </source>
</evidence>
<gene>
    <name evidence="6" type="ORF">B4U80_02093</name>
</gene>
<dbReference type="EMBL" id="NCKV01009309">
    <property type="protein sequence ID" value="RWS22264.1"/>
    <property type="molecule type" value="Genomic_DNA"/>
</dbReference>
<dbReference type="GO" id="GO:0015179">
    <property type="term" value="F:L-amino acid transmembrane transporter activity"/>
    <property type="evidence" value="ECO:0007669"/>
    <property type="project" value="TreeGrafter"/>
</dbReference>
<dbReference type="FunFam" id="1.20.1740.10:FF:000056">
    <property type="entry name" value="Y+L amino acid transporter 2"/>
    <property type="match status" value="1"/>
</dbReference>
<dbReference type="VEuPathDB" id="VectorBase:LDEU009776"/>
<dbReference type="Gene3D" id="1.20.1740.10">
    <property type="entry name" value="Amino acid/polyamine transporter I"/>
    <property type="match status" value="1"/>
</dbReference>
<protein>
    <submittedName>
        <fullName evidence="6">Large neutral amino acids transporter small subunit 2-like protein</fullName>
    </submittedName>
</protein>
<sequence>MSSVTASTNVVTDRGHSGIELKKQLGLWNGVALIVGNIVGSGIFVSPKGVLQEAGSIGLALIVWVATGVLSTIGALCYAELGTSIPKSGGDYAYIREAFGPLPAFLFLWVAMLIIMPVGNAIAGLTFANYILQPFFPSCTPPENAQRLLAALVICLLTFINCYNVKWVTSVQNTFTLAKVFALFVIIVVGVIALFSDGNQNFEDPFKGTTSSPGYIALSFYSGLFSYAGW</sequence>
<dbReference type="Pfam" id="PF13520">
    <property type="entry name" value="AA_permease_2"/>
    <property type="match status" value="1"/>
</dbReference>
<proteinExistence type="predicted"/>
<dbReference type="InterPro" id="IPR050598">
    <property type="entry name" value="AminoAcid_Transporter"/>
</dbReference>
<dbReference type="AlphaFoldDB" id="A0A443S463"/>
<evidence type="ECO:0000256" key="1">
    <source>
        <dbReference type="ARBA" id="ARBA00004141"/>
    </source>
</evidence>
<keyword evidence="7" id="KW-1185">Reference proteome</keyword>
<keyword evidence="4 5" id="KW-0472">Membrane</keyword>
<feature type="transmembrane region" description="Helical" evidence="5">
    <location>
        <begin position="57"/>
        <end position="81"/>
    </location>
</feature>
<dbReference type="STRING" id="299467.A0A443S463"/>
<evidence type="ECO:0000256" key="5">
    <source>
        <dbReference type="SAM" id="Phobius"/>
    </source>
</evidence>
<reference evidence="6 7" key="1">
    <citation type="journal article" date="2018" name="Gigascience">
        <title>Genomes of trombidid mites reveal novel predicted allergens and laterally-transferred genes associated with secondary metabolism.</title>
        <authorList>
            <person name="Dong X."/>
            <person name="Chaisiri K."/>
            <person name="Xia D."/>
            <person name="Armstrong S.D."/>
            <person name="Fang Y."/>
            <person name="Donnelly M.J."/>
            <person name="Kadowaki T."/>
            <person name="McGarry J.W."/>
            <person name="Darby A.C."/>
            <person name="Makepeace B.L."/>
        </authorList>
    </citation>
    <scope>NUCLEOTIDE SEQUENCE [LARGE SCALE GENOMIC DNA]</scope>
    <source>
        <strain evidence="6">UoL-UT</strain>
    </source>
</reference>
<feature type="transmembrane region" description="Helical" evidence="5">
    <location>
        <begin position="102"/>
        <end position="128"/>
    </location>
</feature>
<dbReference type="PANTHER" id="PTHR11785:SF240">
    <property type="entry name" value="LD25378P"/>
    <property type="match status" value="1"/>
</dbReference>
<accession>A0A443S463</accession>
<comment type="subcellular location">
    <subcellularLocation>
        <location evidence="1">Membrane</location>
        <topology evidence="1">Multi-pass membrane protein</topology>
    </subcellularLocation>
</comment>
<evidence type="ECO:0000256" key="2">
    <source>
        <dbReference type="ARBA" id="ARBA00022692"/>
    </source>
</evidence>
<comment type="caution">
    <text evidence="6">The sequence shown here is derived from an EMBL/GenBank/DDBJ whole genome shotgun (WGS) entry which is preliminary data.</text>
</comment>
<evidence type="ECO:0000313" key="7">
    <source>
        <dbReference type="Proteomes" id="UP000288716"/>
    </source>
</evidence>
<dbReference type="OrthoDB" id="3257095at2759"/>
<keyword evidence="2 5" id="KW-0812">Transmembrane</keyword>
<feature type="transmembrane region" description="Helical" evidence="5">
    <location>
        <begin position="25"/>
        <end position="45"/>
    </location>
</feature>
<evidence type="ECO:0000313" key="6">
    <source>
        <dbReference type="EMBL" id="RWS22264.1"/>
    </source>
</evidence>
<organism evidence="6 7">
    <name type="scientific">Leptotrombidium deliense</name>
    <dbReference type="NCBI Taxonomy" id="299467"/>
    <lineage>
        <taxon>Eukaryota</taxon>
        <taxon>Metazoa</taxon>
        <taxon>Ecdysozoa</taxon>
        <taxon>Arthropoda</taxon>
        <taxon>Chelicerata</taxon>
        <taxon>Arachnida</taxon>
        <taxon>Acari</taxon>
        <taxon>Acariformes</taxon>
        <taxon>Trombidiformes</taxon>
        <taxon>Prostigmata</taxon>
        <taxon>Anystina</taxon>
        <taxon>Parasitengona</taxon>
        <taxon>Trombiculoidea</taxon>
        <taxon>Trombiculidae</taxon>
        <taxon>Leptotrombidium</taxon>
    </lineage>
</organism>
<dbReference type="Proteomes" id="UP000288716">
    <property type="component" value="Unassembled WGS sequence"/>
</dbReference>
<evidence type="ECO:0000256" key="4">
    <source>
        <dbReference type="ARBA" id="ARBA00023136"/>
    </source>
</evidence>